<dbReference type="Gene3D" id="2.30.30.40">
    <property type="entry name" value="SH3 Domains"/>
    <property type="match status" value="2"/>
</dbReference>
<feature type="compositionally biased region" description="Low complexity" evidence="3">
    <location>
        <begin position="353"/>
        <end position="377"/>
    </location>
</feature>
<dbReference type="Pfam" id="PF00787">
    <property type="entry name" value="PX"/>
    <property type="match status" value="1"/>
</dbReference>
<name>A0AAY4CG73_9TELE</name>
<dbReference type="Pfam" id="PF14604">
    <property type="entry name" value="SH3_9"/>
    <property type="match status" value="1"/>
</dbReference>
<dbReference type="PANTHER" id="PTHR15706">
    <property type="entry name" value="SH3 MULTIPLE DOMAIN"/>
    <property type="match status" value="1"/>
</dbReference>
<reference evidence="6" key="2">
    <citation type="submission" date="2025-08" db="UniProtKB">
        <authorList>
            <consortium name="Ensembl"/>
        </authorList>
    </citation>
    <scope>IDENTIFICATION</scope>
</reference>
<dbReference type="PROSITE" id="PS50195">
    <property type="entry name" value="PX"/>
    <property type="match status" value="1"/>
</dbReference>
<feature type="domain" description="SH3" evidence="4">
    <location>
        <begin position="176"/>
        <end position="238"/>
    </location>
</feature>
<dbReference type="InterPro" id="IPR035758">
    <property type="entry name" value="NoxO1_SH3_2"/>
</dbReference>
<feature type="domain" description="PX" evidence="5">
    <location>
        <begin position="1"/>
        <end position="136"/>
    </location>
</feature>
<dbReference type="GeneTree" id="ENSGT00940000158812"/>
<dbReference type="Proteomes" id="UP000694580">
    <property type="component" value="Chromosome 8"/>
</dbReference>
<dbReference type="SMART" id="SM00312">
    <property type="entry name" value="PX"/>
    <property type="match status" value="1"/>
</dbReference>
<evidence type="ECO:0000256" key="3">
    <source>
        <dbReference type="SAM" id="MobiDB-lite"/>
    </source>
</evidence>
<accession>A0AAY4CG73</accession>
<dbReference type="PROSITE" id="PS50002">
    <property type="entry name" value="SH3"/>
    <property type="match status" value="2"/>
</dbReference>
<dbReference type="Gene3D" id="3.30.1520.10">
    <property type="entry name" value="Phox-like domain"/>
    <property type="match status" value="1"/>
</dbReference>
<dbReference type="InterPro" id="IPR036871">
    <property type="entry name" value="PX_dom_sf"/>
</dbReference>
<dbReference type="SMART" id="SM00326">
    <property type="entry name" value="SH3"/>
    <property type="match status" value="2"/>
</dbReference>
<dbReference type="InterPro" id="IPR001683">
    <property type="entry name" value="PX_dom"/>
</dbReference>
<dbReference type="GO" id="GO:0005737">
    <property type="term" value="C:cytoplasm"/>
    <property type="evidence" value="ECO:0007669"/>
    <property type="project" value="TreeGrafter"/>
</dbReference>
<dbReference type="InterPro" id="IPR051228">
    <property type="entry name" value="NADPH_Oxidase/PX-Domain"/>
</dbReference>
<protein>
    <recommendedName>
        <fullName evidence="8">NADPH oxidase organizer 1</fullName>
    </recommendedName>
</protein>
<dbReference type="SUPFAM" id="SSF64268">
    <property type="entry name" value="PX domain"/>
    <property type="match status" value="1"/>
</dbReference>
<dbReference type="Ensembl" id="ENSDCDT00010039811.1">
    <property type="protein sequence ID" value="ENSDCDP00010032107.1"/>
    <property type="gene ID" value="ENSDCDG00010020538.1"/>
</dbReference>
<evidence type="ECO:0000313" key="7">
    <source>
        <dbReference type="Proteomes" id="UP000694580"/>
    </source>
</evidence>
<reference evidence="6" key="3">
    <citation type="submission" date="2025-09" db="UniProtKB">
        <authorList>
            <consortium name="Ensembl"/>
        </authorList>
    </citation>
    <scope>IDENTIFICATION</scope>
</reference>
<dbReference type="CDD" id="cd12024">
    <property type="entry name" value="SH3_NoxO1_2"/>
    <property type="match status" value="1"/>
</dbReference>
<dbReference type="InterPro" id="IPR001452">
    <property type="entry name" value="SH3_domain"/>
</dbReference>
<feature type="compositionally biased region" description="Basic and acidic residues" evidence="3">
    <location>
        <begin position="402"/>
        <end position="413"/>
    </location>
</feature>
<dbReference type="FunFam" id="2.30.30.40:FF:000219">
    <property type="entry name" value="NADPH oxidase organizer 1"/>
    <property type="match status" value="1"/>
</dbReference>
<dbReference type="PANTHER" id="PTHR15706:SF10">
    <property type="entry name" value="NADPH OXIDASE ORGANIZER 1"/>
    <property type="match status" value="1"/>
</dbReference>
<evidence type="ECO:0008006" key="8">
    <source>
        <dbReference type="Google" id="ProtNLM"/>
    </source>
</evidence>
<feature type="domain" description="SH3" evidence="4">
    <location>
        <begin position="241"/>
        <end position="300"/>
    </location>
</feature>
<feature type="region of interest" description="Disordered" evidence="3">
    <location>
        <begin position="341"/>
        <end position="424"/>
    </location>
</feature>
<dbReference type="GO" id="GO:0042554">
    <property type="term" value="P:superoxide anion generation"/>
    <property type="evidence" value="ECO:0007669"/>
    <property type="project" value="TreeGrafter"/>
</dbReference>
<dbReference type="InterPro" id="IPR036028">
    <property type="entry name" value="SH3-like_dom_sf"/>
</dbReference>
<reference evidence="6 7" key="1">
    <citation type="submission" date="2020-06" db="EMBL/GenBank/DDBJ databases">
        <authorList>
            <consortium name="Wellcome Sanger Institute Data Sharing"/>
        </authorList>
    </citation>
    <scope>NUCLEOTIDE SEQUENCE [LARGE SCALE GENOMIC DNA]</scope>
</reference>
<keyword evidence="7" id="KW-1185">Reference proteome</keyword>
<sequence>MSAQRYPAKIRIMGVMQKESVKMFIASVLWSDHGEVIVYRSYQDFKKFHKQLKKKFPREKSFPRGERILPTFRGTEHTHTHIHTHTHTHTHTKGPSKMARRSKLLEKYCTELLQCDPNVIQSSEVIQFFLPKEHDLQPEFARNSIMVLLSDDVAETPAAWNPHEKRFSVGNVTQPFVTKTYRTVAPYETKDTKNRPFKVGVEERLDVLIKDQAGWWLVENEAKRLAWFPAPYLEVCEEEEEDGSLYCAVKNYASRKDDEVSVNIGAVVEVLQKSDDGWWLIRYDGRAGYIPSMYLQPYNSPYVGLQMLHGQVYRSTLNLSTAVATPSMAAEKMKSRSLETLLEPRRGPDPDLGESQESGLSSESSSEAEFSFTSSGSNSPTFSLSGKGEEAELRGSGQPKLGAERNESPERGCRALPKVPPRPQAQEILTRCTTYTRKVAMETRAKLLPRGMEIPAC</sequence>
<dbReference type="FunFam" id="2.30.30.40:FF:000233">
    <property type="entry name" value="NADPH oxidase organizer 1"/>
    <property type="match status" value="1"/>
</dbReference>
<proteinExistence type="predicted"/>
<evidence type="ECO:0000256" key="1">
    <source>
        <dbReference type="ARBA" id="ARBA00022443"/>
    </source>
</evidence>
<dbReference type="GO" id="GO:0035091">
    <property type="term" value="F:phosphatidylinositol binding"/>
    <property type="evidence" value="ECO:0007669"/>
    <property type="project" value="InterPro"/>
</dbReference>
<dbReference type="SUPFAM" id="SSF50044">
    <property type="entry name" value="SH3-domain"/>
    <property type="match status" value="2"/>
</dbReference>
<dbReference type="GO" id="GO:0016176">
    <property type="term" value="F:superoxide-generating NADPH oxidase activator activity"/>
    <property type="evidence" value="ECO:0007669"/>
    <property type="project" value="TreeGrafter"/>
</dbReference>
<gene>
    <name evidence="6" type="primary">LOC114796152</name>
</gene>
<evidence type="ECO:0000259" key="4">
    <source>
        <dbReference type="PROSITE" id="PS50002"/>
    </source>
</evidence>
<dbReference type="AlphaFoldDB" id="A0AAY4CG73"/>
<organism evidence="6 7">
    <name type="scientific">Denticeps clupeoides</name>
    <name type="common">denticle herring</name>
    <dbReference type="NCBI Taxonomy" id="299321"/>
    <lineage>
        <taxon>Eukaryota</taxon>
        <taxon>Metazoa</taxon>
        <taxon>Chordata</taxon>
        <taxon>Craniata</taxon>
        <taxon>Vertebrata</taxon>
        <taxon>Euteleostomi</taxon>
        <taxon>Actinopterygii</taxon>
        <taxon>Neopterygii</taxon>
        <taxon>Teleostei</taxon>
        <taxon>Clupei</taxon>
        <taxon>Clupeiformes</taxon>
        <taxon>Denticipitoidei</taxon>
        <taxon>Denticipitidae</taxon>
        <taxon>Denticeps</taxon>
    </lineage>
</organism>
<keyword evidence="1 2" id="KW-0728">SH3 domain</keyword>
<evidence type="ECO:0000259" key="5">
    <source>
        <dbReference type="PROSITE" id="PS50195"/>
    </source>
</evidence>
<evidence type="ECO:0000313" key="6">
    <source>
        <dbReference type="Ensembl" id="ENSDCDP00010032107.1"/>
    </source>
</evidence>
<evidence type="ECO:0000256" key="2">
    <source>
        <dbReference type="PROSITE-ProRule" id="PRU00192"/>
    </source>
</evidence>